<evidence type="ECO:0000313" key="2">
    <source>
        <dbReference type="EMBL" id="OXI36771.1"/>
    </source>
</evidence>
<reference evidence="3" key="1">
    <citation type="submission" date="2017-06" db="EMBL/GenBank/DDBJ databases">
        <authorList>
            <person name="Kim H.J."/>
            <person name="Triplett B.A."/>
        </authorList>
    </citation>
    <scope>NUCLEOTIDE SEQUENCE [LARGE SCALE GENOMIC DNA]</scope>
    <source>
        <strain evidence="3">AU17325</strain>
    </source>
</reference>
<accession>A0A228IU60</accession>
<gene>
    <name evidence="3" type="ORF">CFB84_13680</name>
    <name evidence="2" type="ORF">CFB84_32740</name>
</gene>
<proteinExistence type="predicted"/>
<dbReference type="OrthoDB" id="6121484at2"/>
<comment type="caution">
    <text evidence="3">The sequence shown here is derived from an EMBL/GenBank/DDBJ whole genome shotgun (WGS) entry which is preliminary data.</text>
</comment>
<dbReference type="Proteomes" id="UP000214600">
    <property type="component" value="Unassembled WGS sequence"/>
</dbReference>
<dbReference type="EMBL" id="NKFA01000020">
    <property type="protein sequence ID" value="OXI36771.1"/>
    <property type="molecule type" value="Genomic_DNA"/>
</dbReference>
<evidence type="ECO:0008006" key="5">
    <source>
        <dbReference type="Google" id="ProtNLM"/>
    </source>
</evidence>
<evidence type="ECO:0000313" key="4">
    <source>
        <dbReference type="Proteomes" id="UP000214600"/>
    </source>
</evidence>
<dbReference type="AlphaFoldDB" id="A0A228IU60"/>
<feature type="compositionally biased region" description="Low complexity" evidence="1">
    <location>
        <begin position="107"/>
        <end position="131"/>
    </location>
</feature>
<sequence>MKLTETGSLDYGIEYPADSGELHYDFELRLATVADNVAAYEEPTIIGGGVCNMRVNVAVLARSIVSLGTIPAEAITTELIDTAIDSDYDMLFAAQERLKKKRKSLKPGSAPSDLPPSSSASTASATSGSGS</sequence>
<evidence type="ECO:0000256" key="1">
    <source>
        <dbReference type="SAM" id="MobiDB-lite"/>
    </source>
</evidence>
<name>A0A228IU60_9BURK</name>
<reference evidence="3 4" key="3">
    <citation type="submission" date="2017-08" db="EMBL/GenBank/DDBJ databases">
        <title>WGS of novel Burkholderia cepaca complex species.</title>
        <authorList>
            <person name="Lipuma J."/>
            <person name="Spilker T."/>
        </authorList>
    </citation>
    <scope>NUCLEOTIDE SEQUENCE [LARGE SCALE GENOMIC DNA]</scope>
    <source>
        <strain evidence="3 4">AU17325</strain>
    </source>
</reference>
<reference evidence="4" key="2">
    <citation type="submission" date="2017-06" db="EMBL/GenBank/DDBJ databases">
        <authorList>
            <person name="LiPuma J."/>
            <person name="Spilker T."/>
        </authorList>
    </citation>
    <scope>NUCLEOTIDE SEQUENCE [LARGE SCALE GENOMIC DNA]</scope>
    <source>
        <strain evidence="4">AU17325</strain>
    </source>
</reference>
<dbReference type="RefSeq" id="WP_089451045.1">
    <property type="nucleotide sequence ID" value="NZ_NKFA01000006.1"/>
</dbReference>
<protein>
    <recommendedName>
        <fullName evidence="5">Phage tail assembly protein</fullName>
    </recommendedName>
</protein>
<evidence type="ECO:0000313" key="3">
    <source>
        <dbReference type="EMBL" id="OXI45884.1"/>
    </source>
</evidence>
<dbReference type="EMBL" id="NKFA01000006">
    <property type="protein sequence ID" value="OXI45884.1"/>
    <property type="molecule type" value="Genomic_DNA"/>
</dbReference>
<feature type="region of interest" description="Disordered" evidence="1">
    <location>
        <begin position="101"/>
        <end position="131"/>
    </location>
</feature>
<organism evidence="3 4">
    <name type="scientific">Burkholderia aenigmatica</name>
    <dbReference type="NCBI Taxonomy" id="2015348"/>
    <lineage>
        <taxon>Bacteria</taxon>
        <taxon>Pseudomonadati</taxon>
        <taxon>Pseudomonadota</taxon>
        <taxon>Betaproteobacteria</taxon>
        <taxon>Burkholderiales</taxon>
        <taxon>Burkholderiaceae</taxon>
        <taxon>Burkholderia</taxon>
        <taxon>Burkholderia cepacia complex</taxon>
    </lineage>
</organism>